<dbReference type="OrthoDB" id="111026at2157"/>
<proteinExistence type="predicted"/>
<dbReference type="Proteomes" id="UP000243338">
    <property type="component" value="Unassembled WGS sequence"/>
</dbReference>
<gene>
    <name evidence="1" type="ORF">SAMN04488587_2012</name>
</gene>
<protein>
    <submittedName>
        <fullName evidence="1">Uncharacterized protein</fullName>
    </submittedName>
</protein>
<accession>A0A1I0B746</accession>
<name>A0A1I0B746_9EURY</name>
<evidence type="ECO:0000313" key="2">
    <source>
        <dbReference type="Proteomes" id="UP000243338"/>
    </source>
</evidence>
<sequence length="472" mass="53324">MGEYPKEGEHVKTEYGPATISHIRKKEVYVILESGPLQGQKIPLPISSISTLITPEDVSKKVIRFDKPQKIPMRTKDLMNTKIHKQKCIDSLRFGLVPNEYIEQLTFGFEDLEKWMLSTFPDSNQSRNQVVHQIVGRFGEGKSHTMSVIRHLAMREGYLVARVEVDGNRVSLSNPQSFLYSLLNALSGKNLKPVMPLLNLYLKAIYKGSSAPTVVPHGVNKNDRIEIMYNLIQRLESYGYIEHLDYLLDLVLTCSDEMTATEVKADIVEATKDRIHPWSIRLYPMIGKTVVDRPRDFVECIVGTAIVATLAGYKGLIVTIDEFEVESALLAPKDKIRAKDTLNLLSKYLVGSTEYPNSSLGIYFATVPEEVSELKELIDILVDGSDGKTYTIQAFEEWNSNSSEQVSVAKRIHEIYKESYSCNHYSDLDIVSRLDSEIDKMDLYDSGGIRSFMKQYIGLLDSLYGPPFGTDI</sequence>
<dbReference type="EMBL" id="FOHQ01000006">
    <property type="protein sequence ID" value="SET02522.1"/>
    <property type="molecule type" value="Genomic_DNA"/>
</dbReference>
<dbReference type="STRING" id="1353158.SAMN04488587_2012"/>
<reference evidence="2" key="1">
    <citation type="submission" date="2016-10" db="EMBL/GenBank/DDBJ databases">
        <authorList>
            <person name="Varghese N."/>
            <person name="Submissions S."/>
        </authorList>
    </citation>
    <scope>NUCLEOTIDE SEQUENCE [LARGE SCALE GENOMIC DNA]</scope>
    <source>
        <strain evidence="2">SLH 33</strain>
    </source>
</reference>
<dbReference type="InterPro" id="IPR021228">
    <property type="entry name" value="BrxD"/>
</dbReference>
<dbReference type="RefSeq" id="WP_091690461.1">
    <property type="nucleotide sequence ID" value="NZ_CAAGSJ010000007.1"/>
</dbReference>
<organism evidence="1 2">
    <name type="scientific">Methanococcoides vulcani</name>
    <dbReference type="NCBI Taxonomy" id="1353158"/>
    <lineage>
        <taxon>Archaea</taxon>
        <taxon>Methanobacteriati</taxon>
        <taxon>Methanobacteriota</taxon>
        <taxon>Stenosarchaea group</taxon>
        <taxon>Methanomicrobia</taxon>
        <taxon>Methanosarcinales</taxon>
        <taxon>Methanosarcinaceae</taxon>
        <taxon>Methanococcoides</taxon>
    </lineage>
</organism>
<dbReference type="Pfam" id="PF10923">
    <property type="entry name" value="BrxC_BrxD"/>
    <property type="match status" value="1"/>
</dbReference>
<dbReference type="AlphaFoldDB" id="A0A1I0B746"/>
<evidence type="ECO:0000313" key="1">
    <source>
        <dbReference type="EMBL" id="SET02522.1"/>
    </source>
</evidence>
<keyword evidence="2" id="KW-1185">Reference proteome</keyword>